<keyword evidence="1" id="KW-0472">Membrane</keyword>
<evidence type="ECO:0000256" key="1">
    <source>
        <dbReference type="SAM" id="Phobius"/>
    </source>
</evidence>
<dbReference type="HOGENOM" id="CLU_1395769_0_0_12"/>
<keyword evidence="3" id="KW-1185">Reference proteome</keyword>
<reference evidence="3" key="1">
    <citation type="journal article" date="2013" name="Stand. Genomic Sci.">
        <title>Genome sequence of the thermophilic fresh-water bacterium Spirochaeta caldaria type strain (H1(T)), reclassification of Spirochaeta caldaria, Spirochaeta stenostrepta, and Spirochaeta zuelzerae in the genus Treponema as Treponema caldaria comb. nov., Treponema stenostrepta comb. nov., and Treponema zuelzerae comb. nov., and emendation of the genus Treponema.</title>
        <authorList>
            <person name="Abt B."/>
            <person name="Goker M."/>
            <person name="Scheuner C."/>
            <person name="Han C."/>
            <person name="Lu M."/>
            <person name="Misra M."/>
            <person name="Lapidus A."/>
            <person name="Nolan M."/>
            <person name="Lucas S."/>
            <person name="Hammon N."/>
            <person name="Deshpande S."/>
            <person name="Cheng J.F."/>
            <person name="Tapia R."/>
            <person name="Goodwin L.A."/>
            <person name="Pitluck S."/>
            <person name="Liolios K."/>
            <person name="Pagani I."/>
            <person name="Ivanova N."/>
            <person name="Mavromatis K."/>
            <person name="Mikhailova N."/>
            <person name="Huntemann M."/>
            <person name="Pati A."/>
            <person name="Chen A."/>
            <person name="Palaniappan K."/>
            <person name="Land M."/>
            <person name="Hauser L."/>
            <person name="Jeffries C.D."/>
            <person name="Rohde M."/>
            <person name="Spring S."/>
            <person name="Gronow S."/>
            <person name="Detter J.C."/>
            <person name="Bristow J."/>
            <person name="Eisen J.A."/>
            <person name="Markowitz V."/>
            <person name="Hugenholtz P."/>
            <person name="Kyrpides N.C."/>
            <person name="Woyke T."/>
            <person name="Klenk H.P."/>
        </authorList>
    </citation>
    <scope>NUCLEOTIDE SEQUENCE</scope>
    <source>
        <strain evidence="3">ATCC 51460 / DSM 7334 / H1</strain>
    </source>
</reference>
<feature type="transmembrane region" description="Helical" evidence="1">
    <location>
        <begin position="49"/>
        <end position="68"/>
    </location>
</feature>
<gene>
    <name evidence="2" type="ordered locus">Spica_1739</name>
</gene>
<dbReference type="KEGG" id="scd:Spica_1739"/>
<dbReference type="STRING" id="744872.Spica_1739"/>
<protein>
    <submittedName>
        <fullName evidence="2">Uncharacterized protein</fullName>
    </submittedName>
</protein>
<evidence type="ECO:0000313" key="3">
    <source>
        <dbReference type="Proteomes" id="UP000000503"/>
    </source>
</evidence>
<organism evidence="2 3">
    <name type="scientific">Gracilinema caldarium (strain ATCC 51460 / DSM 7334 / H1)</name>
    <name type="common">Treponema caldarium</name>
    <dbReference type="NCBI Taxonomy" id="744872"/>
    <lineage>
        <taxon>Bacteria</taxon>
        <taxon>Pseudomonadati</taxon>
        <taxon>Spirochaetota</taxon>
        <taxon>Spirochaetia</taxon>
        <taxon>Spirochaetales</taxon>
        <taxon>Breznakiellaceae</taxon>
        <taxon>Gracilinema</taxon>
    </lineage>
</organism>
<proteinExistence type="predicted"/>
<keyword evidence="1" id="KW-1133">Transmembrane helix</keyword>
<dbReference type="Proteomes" id="UP000000503">
    <property type="component" value="Chromosome"/>
</dbReference>
<keyword evidence="1" id="KW-0812">Transmembrane</keyword>
<dbReference type="OrthoDB" id="1082986at2"/>
<evidence type="ECO:0000313" key="2">
    <source>
        <dbReference type="EMBL" id="AEJ19881.1"/>
    </source>
</evidence>
<dbReference type="InterPro" id="IPR046548">
    <property type="entry name" value="DUF6804"/>
</dbReference>
<accession>F8F2X3</accession>
<dbReference type="AlphaFoldDB" id="F8F2X3"/>
<name>F8F2X3_GRAC1</name>
<dbReference type="Pfam" id="PF20619">
    <property type="entry name" value="DUF6804"/>
    <property type="match status" value="1"/>
</dbReference>
<sequence length="195" mass="21959">MNTIAKVAGILIPLLLPLLNGGWEVFGTARLIICGIAIFSAIQEYEERRALATIYTLVAIIFNPILPFYLGREIWIVVDFLTSFAFSLRLIPSKGKNAIVSISNRSTGKWLSEHFLIDVSNSSIRIIENGKGNYMIPKDAIISEAEKHLYIGYKDPVSRSDVSIRIIKNNTREAILLIEREGQIVEVREELQKID</sequence>
<feature type="transmembrane region" description="Helical" evidence="1">
    <location>
        <begin position="23"/>
        <end position="42"/>
    </location>
</feature>
<dbReference type="RefSeq" id="WP_013969190.1">
    <property type="nucleotide sequence ID" value="NC_015732.1"/>
</dbReference>
<dbReference type="EMBL" id="CP002868">
    <property type="protein sequence ID" value="AEJ19881.1"/>
    <property type="molecule type" value="Genomic_DNA"/>
</dbReference>